<comment type="caution">
    <text evidence="2">The sequence shown here is derived from an EMBL/GenBank/DDBJ whole genome shotgun (WGS) entry which is preliminary data.</text>
</comment>
<evidence type="ECO:0000313" key="2">
    <source>
        <dbReference type="EMBL" id="KAK1395279.1"/>
    </source>
</evidence>
<organism evidence="2 3">
    <name type="scientific">Heracleum sosnowskyi</name>
    <dbReference type="NCBI Taxonomy" id="360622"/>
    <lineage>
        <taxon>Eukaryota</taxon>
        <taxon>Viridiplantae</taxon>
        <taxon>Streptophyta</taxon>
        <taxon>Embryophyta</taxon>
        <taxon>Tracheophyta</taxon>
        <taxon>Spermatophyta</taxon>
        <taxon>Magnoliopsida</taxon>
        <taxon>eudicotyledons</taxon>
        <taxon>Gunneridae</taxon>
        <taxon>Pentapetalae</taxon>
        <taxon>asterids</taxon>
        <taxon>campanulids</taxon>
        <taxon>Apiales</taxon>
        <taxon>Apiaceae</taxon>
        <taxon>Apioideae</taxon>
        <taxon>apioid superclade</taxon>
        <taxon>Tordylieae</taxon>
        <taxon>Tordyliinae</taxon>
        <taxon>Heracleum</taxon>
    </lineage>
</organism>
<reference evidence="2" key="1">
    <citation type="submission" date="2023-02" db="EMBL/GenBank/DDBJ databases">
        <title>Genome of toxic invasive species Heracleum sosnowskyi carries increased number of genes despite the absence of recent whole-genome duplications.</title>
        <authorList>
            <person name="Schelkunov M."/>
            <person name="Shtratnikova V."/>
            <person name="Makarenko M."/>
            <person name="Klepikova A."/>
            <person name="Omelchenko D."/>
            <person name="Novikova G."/>
            <person name="Obukhova E."/>
            <person name="Bogdanov V."/>
            <person name="Penin A."/>
            <person name="Logacheva M."/>
        </authorList>
    </citation>
    <scope>NUCLEOTIDE SEQUENCE</scope>
    <source>
        <strain evidence="2">Hsosn_3</strain>
        <tissue evidence="2">Leaf</tissue>
    </source>
</reference>
<proteinExistence type="predicted"/>
<dbReference type="InterPro" id="IPR025476">
    <property type="entry name" value="Helitron_helicase-like"/>
</dbReference>
<keyword evidence="3" id="KW-1185">Reference proteome</keyword>
<dbReference type="AlphaFoldDB" id="A0AAD8J1S0"/>
<dbReference type="EMBL" id="JAUIZM010000003">
    <property type="protein sequence ID" value="KAK1395279.1"/>
    <property type="molecule type" value="Genomic_DNA"/>
</dbReference>
<sequence>MREYYAYKLMIRPSESLTMHLGGHVADAPDIVSRVFKLKLDQLIDLIKNKNYFGRCIGVMHIIEFQKRGLPHVYMLVWLHPNDRPKRVEHVDQIVSAEIPDKEIDPVAYEVVKNYMMHGTCGKDRENSSFMVKGNCVR</sequence>
<evidence type="ECO:0000259" key="1">
    <source>
        <dbReference type="Pfam" id="PF14214"/>
    </source>
</evidence>
<dbReference type="Pfam" id="PF14214">
    <property type="entry name" value="Helitron_like_N"/>
    <property type="match status" value="1"/>
</dbReference>
<dbReference type="Proteomes" id="UP001237642">
    <property type="component" value="Unassembled WGS sequence"/>
</dbReference>
<accession>A0AAD8J1S0</accession>
<protein>
    <recommendedName>
        <fullName evidence="1">Helitron helicase-like domain-containing protein</fullName>
    </recommendedName>
</protein>
<evidence type="ECO:0000313" key="3">
    <source>
        <dbReference type="Proteomes" id="UP001237642"/>
    </source>
</evidence>
<name>A0AAD8J1S0_9APIA</name>
<reference evidence="2" key="2">
    <citation type="submission" date="2023-05" db="EMBL/GenBank/DDBJ databases">
        <authorList>
            <person name="Schelkunov M.I."/>
        </authorList>
    </citation>
    <scope>NUCLEOTIDE SEQUENCE</scope>
    <source>
        <strain evidence="2">Hsosn_3</strain>
        <tissue evidence="2">Leaf</tissue>
    </source>
</reference>
<feature type="domain" description="Helitron helicase-like" evidence="1">
    <location>
        <begin position="24"/>
        <end position="77"/>
    </location>
</feature>
<gene>
    <name evidence="2" type="ORF">POM88_014335</name>
</gene>